<proteinExistence type="predicted"/>
<accession>A0A9W5B5J4</accession>
<dbReference type="EMBL" id="FBVY01000036">
    <property type="protein sequence ID" value="CUW99347.1"/>
    <property type="molecule type" value="Genomic_DNA"/>
</dbReference>
<name>A0A9W5B5J4_9HYPH</name>
<dbReference type="Gene3D" id="3.30.420.240">
    <property type="match status" value="1"/>
</dbReference>
<reference evidence="1 2" key="1">
    <citation type="submission" date="2016-01" db="EMBL/GenBank/DDBJ databases">
        <authorList>
            <person name="Regsiter A."/>
            <person name="william w."/>
        </authorList>
    </citation>
    <scope>NUCLEOTIDE SEQUENCE [LARGE SCALE GENOMIC DNA]</scope>
    <source>
        <strain evidence="1 2">CFBP 5494</strain>
    </source>
</reference>
<dbReference type="PIRSF" id="PIRSF007056">
    <property type="entry name" value="UCP007056"/>
    <property type="match status" value="1"/>
</dbReference>
<dbReference type="AlphaFoldDB" id="A0A9W5B5J4"/>
<dbReference type="Proteomes" id="UP000191933">
    <property type="component" value="Unassembled WGS sequence"/>
</dbReference>
<gene>
    <name evidence="1" type="ORF">AGR2A_Lc70085</name>
</gene>
<dbReference type="InterPro" id="IPR027417">
    <property type="entry name" value="P-loop_NTPase"/>
</dbReference>
<comment type="caution">
    <text evidence="1">The sequence shown here is derived from an EMBL/GenBank/DDBJ whole genome shotgun (WGS) entry which is preliminary data.</text>
</comment>
<protein>
    <submittedName>
        <fullName evidence="1">Mu-like prophage FluMu protein gp28</fullName>
    </submittedName>
</protein>
<keyword evidence="2" id="KW-1185">Reference proteome</keyword>
<organism evidence="1 2">
    <name type="scientific">Agrobacterium genomosp. 2 str. CFBP 5494</name>
    <dbReference type="NCBI Taxonomy" id="1183436"/>
    <lineage>
        <taxon>Bacteria</taxon>
        <taxon>Pseudomonadati</taxon>
        <taxon>Pseudomonadota</taxon>
        <taxon>Alphaproteobacteria</taxon>
        <taxon>Hyphomicrobiales</taxon>
        <taxon>Rhizobiaceae</taxon>
        <taxon>Rhizobium/Agrobacterium group</taxon>
        <taxon>Agrobacterium</taxon>
        <taxon>Agrobacterium tumefaciens complex</taxon>
    </lineage>
</organism>
<evidence type="ECO:0000313" key="2">
    <source>
        <dbReference type="Proteomes" id="UP000191933"/>
    </source>
</evidence>
<evidence type="ECO:0000313" key="1">
    <source>
        <dbReference type="EMBL" id="CUW99347.1"/>
    </source>
</evidence>
<sequence length="556" mass="61537">MTDSALPGLPRGKWDGSAVLASLADLPAELPRGADVPDDLDPLAEGVLMKHQSEWLADESDLKLGEKGRRTGITFAEATDATLIASSAPSAGGQNYFYIGDTKDKGREFIGYVAKFAKTIADDLGQIEEFLFEDELKDGSTRYIAAYRVRFRSGYRVEALSSRPENIRGLQGTVCIDEAAYHRDVRGVLDAVNALLIWGGKIRVISTHNGVLNPFNELIREAHAGKIPFSVHHIPFALAVKNGLFRRVCMLKGEEWTQAGQDAWEKKIRGSYGVRLSAMRQELDAIPADQAGAALTRVQIESRMEKDIPILRHAQTDDFKNWSEEDRTADALKWCRENLIAVLERLDHRRQHVFGVDFARSGDATAIVVMEIGQDLVRRTRFIVELHNMPFDQQREILFYVCDRIPSLAGGALDAGGNGSYLAEKSTQRYGSSIIEVKFSEQWYRREMTAYVAAFGDQTIVLPLDADVLADHQALAYVSGGYIKVPDGHRFKGANGFNRHGDTAIAGALAYFASRSELEYFGYTTIEELDTMDGVQLFEAVSTGDILIPTLNGGLH</sequence>
<dbReference type="InterPro" id="IPR012036">
    <property type="entry name" value="Phage_Mu_Gp28"/>
</dbReference>
<dbReference type="Gene3D" id="3.40.50.300">
    <property type="entry name" value="P-loop containing nucleotide triphosphate hydrolases"/>
    <property type="match status" value="1"/>
</dbReference>